<dbReference type="RefSeq" id="XP_001458908.1">
    <property type="nucleotide sequence ID" value="XM_001458871.1"/>
</dbReference>
<dbReference type="InParanoid" id="A0E894"/>
<dbReference type="GO" id="GO:0006606">
    <property type="term" value="P:protein import into nucleus"/>
    <property type="evidence" value="ECO:0000318"/>
    <property type="project" value="GO_Central"/>
</dbReference>
<keyword evidence="3" id="KW-0813">Transport</keyword>
<evidence type="ECO:0000256" key="3">
    <source>
        <dbReference type="ARBA" id="ARBA00022448"/>
    </source>
</evidence>
<accession>A0E894</accession>
<dbReference type="PANTHER" id="PTHR12363">
    <property type="entry name" value="TRANSPORTIN 3 AND IMPORTIN 13"/>
    <property type="match status" value="1"/>
</dbReference>
<protein>
    <recommendedName>
        <fullName evidence="7">Importin N-terminal domain-containing protein</fullName>
    </recommendedName>
</protein>
<keyword evidence="4" id="KW-0539">Nucleus</keyword>
<comment type="similarity">
    <text evidence="2">Belongs to the importin beta family.</text>
</comment>
<sequence length="986" mass="115340">MLEERSLDIANFINRLNLEFNNKWGLKLELKRRREEILEHDKVEKREIKQNAAMSILNQLNLKQLLTQMFSIEEFIKQYQNLANPDKSISQEANKYILKLQQTKEAFTIAQQILDQQNIQQEYQFIACQLIYRRLKEECDITIQPYLLTLLGRPLSNIALNQVCSSFAVIIVGNSQLWKGILQELIQLMKVKMPIGIEILNQIAIQSKECHSKKEQQKLQLEFQTQESILSEIFLSLLCVQDLNIFKQTISCIESWVQFSYNLFKDSKLIQQIIVLIQHALQNNALEYSDKLFSLLYEAVAYSQYIKSPITEPIVQQNLIAMLEFIIKIYSPQISVMFASFATKFICDFYPIVQNSKYEEPVLTMMVNIVNNPQRKIVFQTFEFWSLMRQNNLLQGIGLKILQCLIDRCKVKSIKLTKQFLSGESEDENDFFTKTDCESQDYNISTSDFREHCKEIFISIYKSAEQINQTNSFFQIILSNLVITNAETSEQIIQSEAALFCLCSIIDEADFQIDNPLVLQIIQFVLQLSNSQNFEIIVKTTLQMFSGLTNQLNLNNELLLSITKYFFQYMLHPLLGSLAGIAFEQICNNGELKNQQLISDCVLFLDQHFNDFINQSQLSSFVEGILKLCYRIYSQGNIDCIIQLFNFANNQFQLFNNISLLTKQQFTYITTLIIAILTWINSNIEEISPQVKQISDLLCSSISEPLINLFKEQQGLSNNDELYQLVRMIMKVSNYQTHSQSIISLLQISFQIFYQNPIQKHQWLQLITIAIGRSSEFQFISQWAFQSSQQIHQFCIEQFKHWRDSDLMKVYVEFVKECTRYCQQTLFQSPYLFLIIEVICEAFLTLNSYEMQREILQFFKTLSQFIEKGQDYFNQIVIQIVTTLFLSISNINRAIIFQIIQILQFILKKEISSEELKELIYQTLLKSWGANKNPQQVQLVSQAIVHYLKKTGDNGLNRELKLLLQNLREMGEEEIDYMHLEMVIKQ</sequence>
<evidence type="ECO:0000256" key="2">
    <source>
        <dbReference type="ARBA" id="ARBA00007991"/>
    </source>
</evidence>
<dbReference type="GO" id="GO:0005737">
    <property type="term" value="C:cytoplasm"/>
    <property type="evidence" value="ECO:0000318"/>
    <property type="project" value="GO_Central"/>
</dbReference>
<evidence type="ECO:0000256" key="1">
    <source>
        <dbReference type="ARBA" id="ARBA00004123"/>
    </source>
</evidence>
<dbReference type="STRING" id="5888.A0E894"/>
<reference evidence="5 6" key="1">
    <citation type="journal article" date="2006" name="Nature">
        <title>Global trends of whole-genome duplications revealed by the ciliate Paramecium tetraurelia.</title>
        <authorList>
            <consortium name="Genoscope"/>
            <person name="Aury J.-M."/>
            <person name="Jaillon O."/>
            <person name="Duret L."/>
            <person name="Noel B."/>
            <person name="Jubin C."/>
            <person name="Porcel B.M."/>
            <person name="Segurens B."/>
            <person name="Daubin V."/>
            <person name="Anthouard V."/>
            <person name="Aiach N."/>
            <person name="Arnaiz O."/>
            <person name="Billaut A."/>
            <person name="Beisson J."/>
            <person name="Blanc I."/>
            <person name="Bouhouche K."/>
            <person name="Camara F."/>
            <person name="Duharcourt S."/>
            <person name="Guigo R."/>
            <person name="Gogendeau D."/>
            <person name="Katinka M."/>
            <person name="Keller A.-M."/>
            <person name="Kissmehl R."/>
            <person name="Klotz C."/>
            <person name="Koll F."/>
            <person name="Le Moue A."/>
            <person name="Lepere C."/>
            <person name="Malinsky S."/>
            <person name="Nowacki M."/>
            <person name="Nowak J.K."/>
            <person name="Plattner H."/>
            <person name="Poulain J."/>
            <person name="Ruiz F."/>
            <person name="Serrano V."/>
            <person name="Zagulski M."/>
            <person name="Dessen P."/>
            <person name="Betermier M."/>
            <person name="Weissenbach J."/>
            <person name="Scarpelli C."/>
            <person name="Schachter V."/>
            <person name="Sperling L."/>
            <person name="Meyer E."/>
            <person name="Cohen J."/>
            <person name="Wincker P."/>
        </authorList>
    </citation>
    <scope>NUCLEOTIDE SEQUENCE [LARGE SCALE GENOMIC DNA]</scope>
    <source>
        <strain evidence="5 6">Stock d4-2</strain>
    </source>
</reference>
<dbReference type="EMBL" id="CT868663">
    <property type="protein sequence ID" value="CAK91511.1"/>
    <property type="molecule type" value="Genomic_DNA"/>
</dbReference>
<dbReference type="InterPro" id="IPR016024">
    <property type="entry name" value="ARM-type_fold"/>
</dbReference>
<dbReference type="PANTHER" id="PTHR12363:SF33">
    <property type="entry name" value="IMPORTIN-13"/>
    <property type="match status" value="1"/>
</dbReference>
<dbReference type="GeneID" id="5044693"/>
<dbReference type="GO" id="GO:0005634">
    <property type="term" value="C:nucleus"/>
    <property type="evidence" value="ECO:0007669"/>
    <property type="project" value="UniProtKB-SubCell"/>
</dbReference>
<dbReference type="HOGENOM" id="CLU_321971_0_0_1"/>
<evidence type="ECO:0000313" key="5">
    <source>
        <dbReference type="EMBL" id="CAK91511.1"/>
    </source>
</evidence>
<evidence type="ECO:0000313" key="6">
    <source>
        <dbReference type="Proteomes" id="UP000000600"/>
    </source>
</evidence>
<dbReference type="eggNOG" id="ENOG502SUW0">
    <property type="taxonomic scope" value="Eukaryota"/>
</dbReference>
<dbReference type="Gene3D" id="1.25.10.10">
    <property type="entry name" value="Leucine-rich Repeat Variant"/>
    <property type="match status" value="1"/>
</dbReference>
<dbReference type="SUPFAM" id="SSF48371">
    <property type="entry name" value="ARM repeat"/>
    <property type="match status" value="1"/>
</dbReference>
<comment type="subcellular location">
    <subcellularLocation>
        <location evidence="1">Nucleus</location>
    </subcellularLocation>
</comment>
<organism evidence="5 6">
    <name type="scientific">Paramecium tetraurelia</name>
    <dbReference type="NCBI Taxonomy" id="5888"/>
    <lineage>
        <taxon>Eukaryota</taxon>
        <taxon>Sar</taxon>
        <taxon>Alveolata</taxon>
        <taxon>Ciliophora</taxon>
        <taxon>Intramacronucleata</taxon>
        <taxon>Oligohymenophorea</taxon>
        <taxon>Peniculida</taxon>
        <taxon>Parameciidae</taxon>
        <taxon>Paramecium</taxon>
    </lineage>
</organism>
<dbReference type="OMA" id="FREHCKE"/>
<keyword evidence="6" id="KW-1185">Reference proteome</keyword>
<evidence type="ECO:0008006" key="7">
    <source>
        <dbReference type="Google" id="ProtNLM"/>
    </source>
</evidence>
<dbReference type="Proteomes" id="UP000000600">
    <property type="component" value="Unassembled WGS sequence"/>
</dbReference>
<dbReference type="OrthoDB" id="435593at2759"/>
<evidence type="ECO:0000256" key="4">
    <source>
        <dbReference type="ARBA" id="ARBA00023242"/>
    </source>
</evidence>
<dbReference type="AlphaFoldDB" id="A0E894"/>
<gene>
    <name evidence="5" type="ORF">GSPATT00024239001</name>
</gene>
<dbReference type="InterPro" id="IPR051345">
    <property type="entry name" value="Importin_beta-like_NTR"/>
</dbReference>
<name>A0E894_PARTE</name>
<dbReference type="InterPro" id="IPR011989">
    <property type="entry name" value="ARM-like"/>
</dbReference>
<proteinExistence type="inferred from homology"/>
<dbReference type="KEGG" id="ptm:GSPATT00024239001"/>